<keyword evidence="3" id="KW-0067">ATP-binding</keyword>
<reference evidence="4 5" key="1">
    <citation type="submission" date="2017-12" db="EMBL/GenBank/DDBJ databases">
        <title>Sequencing, de novo assembly and annotation of complete genome of a new Thraustochytrid species, strain FCC1311.</title>
        <authorList>
            <person name="Sedici K."/>
            <person name="Godart F."/>
            <person name="Aiese Cigliano R."/>
            <person name="Sanseverino W."/>
            <person name="Barakat M."/>
            <person name="Ortet P."/>
            <person name="Marechal E."/>
            <person name="Cagnac O."/>
            <person name="Amato A."/>
        </authorList>
    </citation>
    <scope>NUCLEOTIDE SEQUENCE [LARGE SCALE GENOMIC DNA]</scope>
</reference>
<dbReference type="SUPFAM" id="SSF56059">
    <property type="entry name" value="Glutathione synthetase ATP-binding domain-like"/>
    <property type="match status" value="1"/>
</dbReference>
<evidence type="ECO:0000256" key="3">
    <source>
        <dbReference type="ARBA" id="ARBA00022840"/>
    </source>
</evidence>
<name>A0A2R5GTH3_9STRA</name>
<comment type="caution">
    <text evidence="4">The sequence shown here is derived from an EMBL/GenBank/DDBJ whole genome shotgun (WGS) entry which is preliminary data.</text>
</comment>
<accession>A0A2R5GTH3</accession>
<evidence type="ECO:0000313" key="4">
    <source>
        <dbReference type="EMBL" id="GBG34162.1"/>
    </source>
</evidence>
<dbReference type="PANTHER" id="PTHR12241">
    <property type="entry name" value="TUBULIN POLYGLUTAMYLASE"/>
    <property type="match status" value="1"/>
</dbReference>
<dbReference type="GO" id="GO:0070740">
    <property type="term" value="F:tubulin-glutamic acid ligase activity"/>
    <property type="evidence" value="ECO:0007669"/>
    <property type="project" value="TreeGrafter"/>
</dbReference>
<evidence type="ECO:0000256" key="1">
    <source>
        <dbReference type="ARBA" id="ARBA00022598"/>
    </source>
</evidence>
<gene>
    <name evidence="4" type="ORF">FCC1311_103862</name>
</gene>
<protein>
    <submittedName>
        <fullName evidence="4">Tubulin polyglutamylase TTLL4</fullName>
    </submittedName>
</protein>
<evidence type="ECO:0000256" key="2">
    <source>
        <dbReference type="ARBA" id="ARBA00022741"/>
    </source>
</evidence>
<dbReference type="AlphaFoldDB" id="A0A2R5GTH3"/>
<proteinExistence type="predicted"/>
<dbReference type="PROSITE" id="PS51221">
    <property type="entry name" value="TTL"/>
    <property type="match status" value="1"/>
</dbReference>
<dbReference type="GO" id="GO:0036064">
    <property type="term" value="C:ciliary basal body"/>
    <property type="evidence" value="ECO:0007669"/>
    <property type="project" value="TreeGrafter"/>
</dbReference>
<dbReference type="Proteomes" id="UP000241890">
    <property type="component" value="Unassembled WGS sequence"/>
</dbReference>
<dbReference type="OrthoDB" id="202825at2759"/>
<keyword evidence="2" id="KW-0547">Nucleotide-binding</keyword>
<sequence length="461" mass="53226">MGVNFIMNRDAAIWDYTFGQAGYTTSRLTKKKLMRGQDNDFRAVKCLDLFDGKPHCFDPSMLLSIKRYQRVSRLYGLRDTLWSKDNFCETMSASLRDFYVEREFVFPCWMLPRDYPILMKQVKNEYADRSFILKPTDRGEGSGIVIFDKASELPRWKRSFPDLDEVVVQTYLPNPYLIDGYKWDMRTYVLVTSIHPLRAYMFRDGLVRFAGTPYDPKRKAGALTNVSLNKNKTKSAEDLTWPFPKVYRWLKRKGHDPDQLWDRIEAAVTMMLLSAEPGFVKKFQKLQRGYACANCYQLLGVDVIVDDTVTPRVIEVNGEPSMQLSGQDGSQYDRTKKSMTHDLVQLVYSNDDSSLQLTADLMELELDGVRLGFEGSAAGCRADVYDVCLSQRDVEYLLEMKREEGKMDGARFDTLIDHLKTKFPGDVNEGSFRIHRVATALSKFTSRIRFQNSIDDPEYVE</sequence>
<dbReference type="InParanoid" id="A0A2R5GTH3"/>
<evidence type="ECO:0000313" key="5">
    <source>
        <dbReference type="Proteomes" id="UP000241890"/>
    </source>
</evidence>
<dbReference type="Gene3D" id="3.30.470.20">
    <property type="entry name" value="ATP-grasp fold, B domain"/>
    <property type="match status" value="1"/>
</dbReference>
<keyword evidence="5" id="KW-1185">Reference proteome</keyword>
<dbReference type="InterPro" id="IPR004344">
    <property type="entry name" value="TTL/TTLL_fam"/>
</dbReference>
<keyword evidence="1" id="KW-0436">Ligase</keyword>
<dbReference type="GO" id="GO:0015631">
    <property type="term" value="F:tubulin binding"/>
    <property type="evidence" value="ECO:0007669"/>
    <property type="project" value="TreeGrafter"/>
</dbReference>
<dbReference type="Pfam" id="PF03133">
    <property type="entry name" value="TTL"/>
    <property type="match status" value="1"/>
</dbReference>
<dbReference type="GO" id="GO:0005524">
    <property type="term" value="F:ATP binding"/>
    <property type="evidence" value="ECO:0007669"/>
    <property type="project" value="UniProtKB-KW"/>
</dbReference>
<dbReference type="EMBL" id="BEYU01000182">
    <property type="protein sequence ID" value="GBG34162.1"/>
    <property type="molecule type" value="Genomic_DNA"/>
</dbReference>
<dbReference type="GO" id="GO:0000226">
    <property type="term" value="P:microtubule cytoskeleton organization"/>
    <property type="evidence" value="ECO:0007669"/>
    <property type="project" value="TreeGrafter"/>
</dbReference>
<organism evidence="4 5">
    <name type="scientific">Hondaea fermentalgiana</name>
    <dbReference type="NCBI Taxonomy" id="2315210"/>
    <lineage>
        <taxon>Eukaryota</taxon>
        <taxon>Sar</taxon>
        <taxon>Stramenopiles</taxon>
        <taxon>Bigyra</taxon>
        <taxon>Labyrinthulomycetes</taxon>
        <taxon>Thraustochytrida</taxon>
        <taxon>Thraustochytriidae</taxon>
        <taxon>Hondaea</taxon>
    </lineage>
</organism>